<dbReference type="RefSeq" id="WP_344465614.1">
    <property type="nucleotide sequence ID" value="NZ_BAAANT010000017.1"/>
</dbReference>
<feature type="region of interest" description="Disordered" evidence="1">
    <location>
        <begin position="35"/>
        <end position="106"/>
    </location>
</feature>
<gene>
    <name evidence="4" type="ORF">GCM10009760_33300</name>
</gene>
<evidence type="ECO:0000256" key="2">
    <source>
        <dbReference type="SAM" id="SignalP"/>
    </source>
</evidence>
<dbReference type="EMBL" id="BAAANT010000017">
    <property type="protein sequence ID" value="GAA2145068.1"/>
    <property type="molecule type" value="Genomic_DNA"/>
</dbReference>
<dbReference type="Pfam" id="PF14016">
    <property type="entry name" value="DUF4232"/>
    <property type="match status" value="1"/>
</dbReference>
<feature type="chain" id="PRO_5047279958" description="DUF4232 domain-containing protein" evidence="2">
    <location>
        <begin position="32"/>
        <end position="248"/>
    </location>
</feature>
<organism evidence="4 5">
    <name type="scientific">Kitasatospora kazusensis</name>
    <dbReference type="NCBI Taxonomy" id="407974"/>
    <lineage>
        <taxon>Bacteria</taxon>
        <taxon>Bacillati</taxon>
        <taxon>Actinomycetota</taxon>
        <taxon>Actinomycetes</taxon>
        <taxon>Kitasatosporales</taxon>
        <taxon>Streptomycetaceae</taxon>
        <taxon>Kitasatospora</taxon>
    </lineage>
</organism>
<feature type="domain" description="DUF4232" evidence="3">
    <location>
        <begin position="105"/>
        <end position="230"/>
    </location>
</feature>
<reference evidence="5" key="1">
    <citation type="journal article" date="2019" name="Int. J. Syst. Evol. Microbiol.">
        <title>The Global Catalogue of Microorganisms (GCM) 10K type strain sequencing project: providing services to taxonomists for standard genome sequencing and annotation.</title>
        <authorList>
            <consortium name="The Broad Institute Genomics Platform"/>
            <consortium name="The Broad Institute Genome Sequencing Center for Infectious Disease"/>
            <person name="Wu L."/>
            <person name="Ma J."/>
        </authorList>
    </citation>
    <scope>NUCLEOTIDE SEQUENCE [LARGE SCALE GENOMIC DNA]</scope>
    <source>
        <strain evidence="5">JCM 14560</strain>
    </source>
</reference>
<keyword evidence="5" id="KW-1185">Reference proteome</keyword>
<feature type="compositionally biased region" description="Gly residues" evidence="1">
    <location>
        <begin position="54"/>
        <end position="65"/>
    </location>
</feature>
<protein>
    <recommendedName>
        <fullName evidence="3">DUF4232 domain-containing protein</fullName>
    </recommendedName>
</protein>
<proteinExistence type="predicted"/>
<dbReference type="InterPro" id="IPR025326">
    <property type="entry name" value="DUF4232"/>
</dbReference>
<feature type="signal peptide" evidence="2">
    <location>
        <begin position="1"/>
        <end position="31"/>
    </location>
</feature>
<name>A0ABP5LCF0_9ACTN</name>
<evidence type="ECO:0000313" key="4">
    <source>
        <dbReference type="EMBL" id="GAA2145068.1"/>
    </source>
</evidence>
<feature type="compositionally biased region" description="Low complexity" evidence="1">
    <location>
        <begin position="66"/>
        <end position="83"/>
    </location>
</feature>
<evidence type="ECO:0000259" key="3">
    <source>
        <dbReference type="Pfam" id="PF14016"/>
    </source>
</evidence>
<keyword evidence="2" id="KW-0732">Signal</keyword>
<evidence type="ECO:0000313" key="5">
    <source>
        <dbReference type="Proteomes" id="UP001422759"/>
    </source>
</evidence>
<comment type="caution">
    <text evidence="4">The sequence shown here is derived from an EMBL/GenBank/DDBJ whole genome shotgun (WGS) entry which is preliminary data.</text>
</comment>
<accession>A0ABP5LCF0</accession>
<dbReference type="Proteomes" id="UP001422759">
    <property type="component" value="Unassembled WGS sequence"/>
</dbReference>
<evidence type="ECO:0000256" key="1">
    <source>
        <dbReference type="SAM" id="MobiDB-lite"/>
    </source>
</evidence>
<dbReference type="PROSITE" id="PS51257">
    <property type="entry name" value="PROKAR_LIPOPROTEIN"/>
    <property type="match status" value="1"/>
</dbReference>
<sequence length="248" mass="23664">MTKTTNPRTAFPVRDIAVAATALVLALGAVACSSGHPAATTAAGGPGSAASGPGNAGSGSAGPGSTGSAAPGGAPAAPSNGSSAAGGSGTQPSAPAPGSPATDRCHTGDLKADVQIQPGGPGSAMVMLTNTGAHTCTVFGYLGYGGLLADNSKVVLSTSRVAHPGPPTRTTLKPGATAFSGLKWSSCDKGDPSCHVLGAIVVTPPDETTQLTATISGLNGRSVPQLTVSTAGFTVGSLQPASQGIILL</sequence>
<feature type="compositionally biased region" description="Low complexity" evidence="1">
    <location>
        <begin position="35"/>
        <end position="53"/>
    </location>
</feature>